<evidence type="ECO:0008006" key="3">
    <source>
        <dbReference type="Google" id="ProtNLM"/>
    </source>
</evidence>
<keyword evidence="2" id="KW-1185">Reference proteome</keyword>
<reference evidence="1" key="1">
    <citation type="submission" date="2023-03" db="EMBL/GenBank/DDBJ databases">
        <title>Massive genome expansion in bonnet fungi (Mycena s.s.) driven by repeated elements and novel gene families across ecological guilds.</title>
        <authorList>
            <consortium name="Lawrence Berkeley National Laboratory"/>
            <person name="Harder C.B."/>
            <person name="Miyauchi S."/>
            <person name="Viragh M."/>
            <person name="Kuo A."/>
            <person name="Thoen E."/>
            <person name="Andreopoulos B."/>
            <person name="Lu D."/>
            <person name="Skrede I."/>
            <person name="Drula E."/>
            <person name="Henrissat B."/>
            <person name="Morin E."/>
            <person name="Kohler A."/>
            <person name="Barry K."/>
            <person name="LaButti K."/>
            <person name="Morin E."/>
            <person name="Salamov A."/>
            <person name="Lipzen A."/>
            <person name="Mereny Z."/>
            <person name="Hegedus B."/>
            <person name="Baldrian P."/>
            <person name="Stursova M."/>
            <person name="Weitz H."/>
            <person name="Taylor A."/>
            <person name="Grigoriev I.V."/>
            <person name="Nagy L.G."/>
            <person name="Martin F."/>
            <person name="Kauserud H."/>
        </authorList>
    </citation>
    <scope>NUCLEOTIDE SEQUENCE</scope>
    <source>
        <strain evidence="1">CBHHK188m</strain>
    </source>
</reference>
<gene>
    <name evidence="1" type="ORF">DFH07DRAFT_943415</name>
</gene>
<sequence length="323" mass="35974">MRHLSESSAAGRAKRGTRVFITAFGYHNRATATTPPQDLVEQFGLLHVYCTEIKRVIATFNLEALQAQALTQATRSMEKLCTGCSPDGLDIIARLSGSATGQDEQFPVEALAQRFISEASPVVTLRYVKKHTSIPVPEVYYADSDCNNPVVLTALAIDFSELGLLVNHEDEWKQQRTKWEVHNGGLDDLPRAYAIRWFRLLDGINSLPPALLDPPDNTFVLFHDDFNTGNILVSRNDPTEVVAIASQTDIEDPEEYASLTSLQNGILQDAQLYMGYFSFILHSKRAGLDGLFLQWFDGVRATGRGQHIESFLGLKDFIAVWVI</sequence>
<protein>
    <recommendedName>
        <fullName evidence="3">Aminoglycoside phosphotransferase domain-containing protein</fullName>
    </recommendedName>
</protein>
<proteinExistence type="predicted"/>
<dbReference type="Proteomes" id="UP001215280">
    <property type="component" value="Unassembled WGS sequence"/>
</dbReference>
<dbReference type="AlphaFoldDB" id="A0AAD7IFL7"/>
<dbReference type="InterPro" id="IPR011009">
    <property type="entry name" value="Kinase-like_dom_sf"/>
</dbReference>
<evidence type="ECO:0000313" key="2">
    <source>
        <dbReference type="Proteomes" id="UP001215280"/>
    </source>
</evidence>
<organism evidence="1 2">
    <name type="scientific">Mycena maculata</name>
    <dbReference type="NCBI Taxonomy" id="230809"/>
    <lineage>
        <taxon>Eukaryota</taxon>
        <taxon>Fungi</taxon>
        <taxon>Dikarya</taxon>
        <taxon>Basidiomycota</taxon>
        <taxon>Agaricomycotina</taxon>
        <taxon>Agaricomycetes</taxon>
        <taxon>Agaricomycetidae</taxon>
        <taxon>Agaricales</taxon>
        <taxon>Marasmiineae</taxon>
        <taxon>Mycenaceae</taxon>
        <taxon>Mycena</taxon>
    </lineage>
</organism>
<name>A0AAD7IFL7_9AGAR</name>
<accession>A0AAD7IFL7</accession>
<dbReference type="SUPFAM" id="SSF56112">
    <property type="entry name" value="Protein kinase-like (PK-like)"/>
    <property type="match status" value="1"/>
</dbReference>
<dbReference type="EMBL" id="JARJLG010000120">
    <property type="protein sequence ID" value="KAJ7741937.1"/>
    <property type="molecule type" value="Genomic_DNA"/>
</dbReference>
<comment type="caution">
    <text evidence="1">The sequence shown here is derived from an EMBL/GenBank/DDBJ whole genome shotgun (WGS) entry which is preliminary data.</text>
</comment>
<evidence type="ECO:0000313" key="1">
    <source>
        <dbReference type="EMBL" id="KAJ7741937.1"/>
    </source>
</evidence>